<dbReference type="Gramene" id="rna22364">
    <property type="protein sequence ID" value="RHN60130.1"/>
    <property type="gene ID" value="gene22364"/>
</dbReference>
<comment type="caution">
    <text evidence="1">The sequence shown here is derived from an EMBL/GenBank/DDBJ whole genome shotgun (WGS) entry which is preliminary data.</text>
</comment>
<dbReference type="EMBL" id="PSQE01000004">
    <property type="protein sequence ID" value="RHN60130.1"/>
    <property type="molecule type" value="Genomic_DNA"/>
</dbReference>
<accession>A0A396I3G1</accession>
<dbReference type="Proteomes" id="UP000265566">
    <property type="component" value="Chromosome 4"/>
</dbReference>
<proteinExistence type="predicted"/>
<reference evidence="1" key="1">
    <citation type="journal article" date="2018" name="Nat. Plants">
        <title>Whole-genome landscape of Medicago truncatula symbiotic genes.</title>
        <authorList>
            <person name="Pecrix Y."/>
            <person name="Gamas P."/>
            <person name="Carrere S."/>
        </authorList>
    </citation>
    <scope>NUCLEOTIDE SEQUENCE</scope>
    <source>
        <tissue evidence="1">Leaves</tissue>
    </source>
</reference>
<organism evidence="1">
    <name type="scientific">Medicago truncatula</name>
    <name type="common">Barrel medic</name>
    <name type="synonym">Medicago tribuloides</name>
    <dbReference type="NCBI Taxonomy" id="3880"/>
    <lineage>
        <taxon>Eukaryota</taxon>
        <taxon>Viridiplantae</taxon>
        <taxon>Streptophyta</taxon>
        <taxon>Embryophyta</taxon>
        <taxon>Tracheophyta</taxon>
        <taxon>Spermatophyta</taxon>
        <taxon>Magnoliopsida</taxon>
        <taxon>eudicotyledons</taxon>
        <taxon>Gunneridae</taxon>
        <taxon>Pentapetalae</taxon>
        <taxon>rosids</taxon>
        <taxon>fabids</taxon>
        <taxon>Fabales</taxon>
        <taxon>Fabaceae</taxon>
        <taxon>Papilionoideae</taxon>
        <taxon>50 kb inversion clade</taxon>
        <taxon>NPAAA clade</taxon>
        <taxon>Hologalegina</taxon>
        <taxon>IRL clade</taxon>
        <taxon>Trifolieae</taxon>
        <taxon>Medicago</taxon>
    </lineage>
</organism>
<gene>
    <name evidence="1" type="ORF">MtrunA17_Chr4g0022091</name>
</gene>
<evidence type="ECO:0000313" key="1">
    <source>
        <dbReference type="EMBL" id="RHN60130.1"/>
    </source>
</evidence>
<protein>
    <submittedName>
        <fullName evidence="1">Uncharacterized protein</fullName>
    </submittedName>
</protein>
<dbReference type="AlphaFoldDB" id="A0A396I3G1"/>
<name>A0A396I3G1_MEDTR</name>
<sequence>MRKFLHLYVELNPSRSVLFAPTCSFCSGLVQARPFCSGSVRFVFVMC</sequence>